<dbReference type="PATRIC" id="fig|1441095.3.peg.3993"/>
<organism evidence="2 3">
    <name type="scientific">Bacillus gobiensis</name>
    <dbReference type="NCBI Taxonomy" id="1441095"/>
    <lineage>
        <taxon>Bacteria</taxon>
        <taxon>Bacillati</taxon>
        <taxon>Bacillota</taxon>
        <taxon>Bacilli</taxon>
        <taxon>Bacillales</taxon>
        <taxon>Bacillaceae</taxon>
        <taxon>Bacillus</taxon>
    </lineage>
</organism>
<proteinExistence type="predicted"/>
<protein>
    <submittedName>
        <fullName evidence="2">Protein xpaC</fullName>
    </submittedName>
</protein>
<dbReference type="Proteomes" id="UP000067625">
    <property type="component" value="Chromosome"/>
</dbReference>
<reference evidence="3" key="1">
    <citation type="submission" date="2015-08" db="EMBL/GenBank/DDBJ databases">
        <title>Genome sequencing project for genomic taxonomy and phylogenomics of Bacillus-like bacteria.</title>
        <authorList>
            <person name="Liu B."/>
            <person name="Wang J."/>
            <person name="Zhu Y."/>
            <person name="Liu G."/>
            <person name="Chen Q."/>
            <person name="Chen Z."/>
            <person name="Lan J."/>
            <person name="Che J."/>
            <person name="Ge C."/>
            <person name="Shi H."/>
            <person name="Pan Z."/>
            <person name="Liu X."/>
        </authorList>
    </citation>
    <scope>NUCLEOTIDE SEQUENCE [LARGE SCALE GENOMIC DNA]</scope>
    <source>
        <strain evidence="3">FJAT-4402</strain>
    </source>
</reference>
<dbReference type="STRING" id="1441095.AM592_18035"/>
<dbReference type="OrthoDB" id="2081028at2"/>
<dbReference type="Pfam" id="PF10112">
    <property type="entry name" value="Halogen_Hydrol"/>
    <property type="match status" value="1"/>
</dbReference>
<evidence type="ECO:0000313" key="2">
    <source>
        <dbReference type="EMBL" id="ALC83241.1"/>
    </source>
</evidence>
<accession>A0A0M4FM10</accession>
<sequence length="205" mass="23910">MRSFLHVLTGAASASTIAVITGLISYFAFGQTFLISSLYAVGGWFVVFSGTLWIGHYLYLRKNQLSMREYIYIKKNLHEAKLKIARLRKALFAVKNLHTIKQNFEIFRIVKRIYVITKKEPKRFYQAEKFYFENLESIVELTEKYALLATQPKKNAEIQMSLSDTRWTIAQLAESLEKDLYDLLEKDIDHLQFELDVAKHSLSKK</sequence>
<keyword evidence="1" id="KW-1133">Transmembrane helix</keyword>
<keyword evidence="3" id="KW-1185">Reference proteome</keyword>
<dbReference type="AlphaFoldDB" id="A0A0M4FM10"/>
<dbReference type="InterPro" id="IPR018770">
    <property type="entry name" value="ChloroindolylP_hydrolase"/>
</dbReference>
<gene>
    <name evidence="2" type="ORF">AM592_18035</name>
</gene>
<reference evidence="2 3" key="2">
    <citation type="journal article" date="2016" name="Int. J. Syst. Evol. Microbiol.">
        <title>Bacillus gobiensis sp. nov., isolated from a soil sample.</title>
        <authorList>
            <person name="Liu B."/>
            <person name="Liu G.H."/>
            <person name="Cetin S."/>
            <person name="Schumann P."/>
            <person name="Pan Z.Z."/>
            <person name="Chen Q.Q."/>
        </authorList>
    </citation>
    <scope>NUCLEOTIDE SEQUENCE [LARGE SCALE GENOMIC DNA]</scope>
    <source>
        <strain evidence="2 3">FJAT-4402</strain>
    </source>
</reference>
<feature type="transmembrane region" description="Helical" evidence="1">
    <location>
        <begin position="41"/>
        <end position="60"/>
    </location>
</feature>
<feature type="transmembrane region" description="Helical" evidence="1">
    <location>
        <begin position="7"/>
        <end position="29"/>
    </location>
</feature>
<name>A0A0M4FM10_9BACI</name>
<dbReference type="EMBL" id="CP012600">
    <property type="protein sequence ID" value="ALC83241.1"/>
    <property type="molecule type" value="Genomic_DNA"/>
</dbReference>
<evidence type="ECO:0000256" key="1">
    <source>
        <dbReference type="SAM" id="Phobius"/>
    </source>
</evidence>
<keyword evidence="1" id="KW-0472">Membrane</keyword>
<dbReference type="RefSeq" id="WP_053605081.1">
    <property type="nucleotide sequence ID" value="NZ_CP012600.1"/>
</dbReference>
<evidence type="ECO:0000313" key="3">
    <source>
        <dbReference type="Proteomes" id="UP000067625"/>
    </source>
</evidence>
<keyword evidence="1" id="KW-0812">Transmembrane</keyword>